<name>A0A090MZZ6_STRRB</name>
<reference evidence="2 3" key="1">
    <citation type="submission" date="2014-09" db="EMBL/GenBank/DDBJ databases">
        <authorList>
            <person name="Martin A.A."/>
        </authorList>
    </citation>
    <scope>NUCLEOTIDE SEQUENCE</scope>
    <source>
        <strain evidence="3">ED321</strain>
        <strain evidence="2">ED321 Heterogonic</strain>
    </source>
</reference>
<accession>A0A090MZZ6</accession>
<feature type="compositionally biased region" description="Low complexity" evidence="1">
    <location>
        <begin position="171"/>
        <end position="192"/>
    </location>
</feature>
<reference evidence="4" key="2">
    <citation type="submission" date="2020-12" db="UniProtKB">
        <authorList>
            <consortium name="WormBaseParasite"/>
        </authorList>
    </citation>
    <scope>IDENTIFICATION</scope>
</reference>
<evidence type="ECO:0000313" key="4">
    <source>
        <dbReference type="WBParaSite" id="SRAE_2000444600.1"/>
    </source>
</evidence>
<dbReference type="CTD" id="36382171"/>
<protein>
    <submittedName>
        <fullName evidence="2 4">Uncharacterized protein</fullName>
    </submittedName>
</protein>
<gene>
    <name evidence="2 4 5" type="ORF">SRAE_2000444600</name>
</gene>
<evidence type="ECO:0000256" key="1">
    <source>
        <dbReference type="SAM" id="MobiDB-lite"/>
    </source>
</evidence>
<proteinExistence type="predicted"/>
<feature type="region of interest" description="Disordered" evidence="1">
    <location>
        <begin position="138"/>
        <end position="158"/>
    </location>
</feature>
<dbReference type="AlphaFoldDB" id="A0A090MZZ6"/>
<dbReference type="WormBase" id="SRAE_2000444600">
    <property type="protein sequence ID" value="SRP04153"/>
    <property type="gene ID" value="WBGene00264678"/>
</dbReference>
<organism evidence="2">
    <name type="scientific">Strongyloides ratti</name>
    <name type="common">Parasitic roundworm</name>
    <dbReference type="NCBI Taxonomy" id="34506"/>
    <lineage>
        <taxon>Eukaryota</taxon>
        <taxon>Metazoa</taxon>
        <taxon>Ecdysozoa</taxon>
        <taxon>Nematoda</taxon>
        <taxon>Chromadorea</taxon>
        <taxon>Rhabditida</taxon>
        <taxon>Tylenchina</taxon>
        <taxon>Panagrolaimomorpha</taxon>
        <taxon>Strongyloidoidea</taxon>
        <taxon>Strongyloididae</taxon>
        <taxon>Strongyloides</taxon>
    </lineage>
</organism>
<dbReference type="RefSeq" id="XP_024508999.1">
    <property type="nucleotide sequence ID" value="XM_024643317.1"/>
</dbReference>
<dbReference type="WBParaSite" id="SRAE_2000444600.1">
    <property type="protein sequence ID" value="SRAE_2000444600.1"/>
    <property type="gene ID" value="WBGene00264678"/>
</dbReference>
<dbReference type="GeneID" id="36382171"/>
<sequence>MQSGTIDTLSQDTIYNGDFLRSVLQLNNSINNQNVSHSSPFLSTFNSPTNATNSGGNNISTSMGLLPMISGNTNSFSNNYLYNSPQLSLDNLINLIISNPLIFGNNSLNSQNLINLMMLQALGSNQTPTLTKNRQFLPTPVSIPQQPPQQQKAQQTPTSVYDRMTLSNDGSISSFQPSSNNNNLFNNSTPSSGAGTTVNSNLYLQHLANLLTANQNKFQNNGIVYNQSNILTSNNIKTEVNGDIISNPITVTSSLNSGTAFDENKLLFQDTSSILSQSDKIKKISENVGINKSSLLLNNKISTIKNSNESISRKRKMSSSSTGYIEQMSSTACINDGTCDDDTIKQTSCTNSGRSSIELFERRRAFSDMPLVIKKKNIGSKASDNSPKRHHPDNLIPSDGKARLVESLAAMCLMNGEATRMLNTEIFASMWNDEEMKEETNNKETIGKGDIKIDESGYTSADSNYSNCGVKLNCNEERKYNSLLTVNSRSVTPNVSKDKNECNNEIEDDTKDIKEGIVLDEDIHSPSSTEADSSSISSSTDNSIKSSSPTIVSNTPVSKETFNDLLDGILNNLLNN</sequence>
<evidence type="ECO:0000313" key="2">
    <source>
        <dbReference type="EMBL" id="CEF69800.1"/>
    </source>
</evidence>
<feature type="region of interest" description="Disordered" evidence="1">
    <location>
        <begin position="170"/>
        <end position="192"/>
    </location>
</feature>
<evidence type="ECO:0000313" key="3">
    <source>
        <dbReference type="Proteomes" id="UP000035682"/>
    </source>
</evidence>
<feature type="region of interest" description="Disordered" evidence="1">
    <location>
        <begin position="377"/>
        <end position="398"/>
    </location>
</feature>
<feature type="region of interest" description="Disordered" evidence="1">
    <location>
        <begin position="523"/>
        <end position="556"/>
    </location>
</feature>
<dbReference type="EMBL" id="LN609529">
    <property type="protein sequence ID" value="CEF69800.1"/>
    <property type="molecule type" value="Genomic_DNA"/>
</dbReference>
<dbReference type="Proteomes" id="UP000035682">
    <property type="component" value="Unplaced"/>
</dbReference>
<keyword evidence="3" id="KW-1185">Reference proteome</keyword>
<feature type="compositionally biased region" description="Low complexity" evidence="1">
    <location>
        <begin position="525"/>
        <end position="549"/>
    </location>
</feature>
<evidence type="ECO:0000313" key="5">
    <source>
        <dbReference type="WormBase" id="SRAE_2000444600"/>
    </source>
</evidence>